<dbReference type="SUPFAM" id="SSF52540">
    <property type="entry name" value="P-loop containing nucleoside triphosphate hydrolases"/>
    <property type="match status" value="2"/>
</dbReference>
<keyword evidence="2" id="KW-0378">Hydrolase</keyword>
<evidence type="ECO:0000256" key="5">
    <source>
        <dbReference type="PROSITE-ProRule" id="PRU00339"/>
    </source>
</evidence>
<dbReference type="InterPro" id="IPR019734">
    <property type="entry name" value="TPR_rpt"/>
</dbReference>
<keyword evidence="1" id="KW-0547">Nucleotide-binding</keyword>
<dbReference type="CDD" id="cd18793">
    <property type="entry name" value="SF2_C_SNF"/>
    <property type="match status" value="1"/>
</dbReference>
<dbReference type="InterPro" id="IPR014001">
    <property type="entry name" value="Helicase_ATP-bd"/>
</dbReference>
<dbReference type="PANTHER" id="PTHR10799">
    <property type="entry name" value="SNF2/RAD54 HELICASE FAMILY"/>
    <property type="match status" value="1"/>
</dbReference>
<proteinExistence type="predicted"/>
<dbReference type="GO" id="GO:0005524">
    <property type="term" value="F:ATP binding"/>
    <property type="evidence" value="ECO:0007669"/>
    <property type="project" value="UniProtKB-KW"/>
</dbReference>
<evidence type="ECO:0000259" key="8">
    <source>
        <dbReference type="PROSITE" id="PS51192"/>
    </source>
</evidence>
<dbReference type="InterPro" id="IPR049730">
    <property type="entry name" value="SNF2/RAD54-like_C"/>
</dbReference>
<dbReference type="Proteomes" id="UP000603434">
    <property type="component" value="Unassembled WGS sequence"/>
</dbReference>
<dbReference type="Gene3D" id="1.25.40.10">
    <property type="entry name" value="Tetratricopeptide repeat domain"/>
    <property type="match status" value="1"/>
</dbReference>
<feature type="domain" description="Helicase C-terminal" evidence="9">
    <location>
        <begin position="567"/>
        <end position="720"/>
    </location>
</feature>
<dbReference type="Pfam" id="PF00176">
    <property type="entry name" value="SNF2-rel_dom"/>
    <property type="match status" value="1"/>
</dbReference>
<dbReference type="Gene3D" id="3.40.50.300">
    <property type="entry name" value="P-loop containing nucleotide triphosphate hydrolases"/>
    <property type="match status" value="1"/>
</dbReference>
<dbReference type="GO" id="GO:0016787">
    <property type="term" value="F:hydrolase activity"/>
    <property type="evidence" value="ECO:0007669"/>
    <property type="project" value="UniProtKB-KW"/>
</dbReference>
<keyword evidence="6" id="KW-0175">Coiled coil</keyword>
<accession>A0A8J6NPX7</accession>
<dbReference type="SUPFAM" id="SSF48452">
    <property type="entry name" value="TPR-like"/>
    <property type="match status" value="1"/>
</dbReference>
<dbReference type="GO" id="GO:0004386">
    <property type="term" value="F:helicase activity"/>
    <property type="evidence" value="ECO:0007669"/>
    <property type="project" value="UniProtKB-KW"/>
</dbReference>
<dbReference type="AlphaFoldDB" id="A0A8J6NPX7"/>
<comment type="caution">
    <text evidence="10">The sequence shown here is derived from an EMBL/GenBank/DDBJ whole genome shotgun (WGS) entry which is preliminary data.</text>
</comment>
<evidence type="ECO:0000256" key="1">
    <source>
        <dbReference type="ARBA" id="ARBA00022741"/>
    </source>
</evidence>
<keyword evidence="4" id="KW-0067">ATP-binding</keyword>
<dbReference type="InterPro" id="IPR011990">
    <property type="entry name" value="TPR-like_helical_dom_sf"/>
</dbReference>
<dbReference type="PROSITE" id="PS50005">
    <property type="entry name" value="TPR"/>
    <property type="match status" value="1"/>
</dbReference>
<evidence type="ECO:0000256" key="7">
    <source>
        <dbReference type="SAM" id="MobiDB-lite"/>
    </source>
</evidence>
<dbReference type="Gene3D" id="3.40.50.10810">
    <property type="entry name" value="Tandem AAA-ATPase domain"/>
    <property type="match status" value="1"/>
</dbReference>
<feature type="region of interest" description="Disordered" evidence="7">
    <location>
        <begin position="176"/>
        <end position="195"/>
    </location>
</feature>
<evidence type="ECO:0000256" key="2">
    <source>
        <dbReference type="ARBA" id="ARBA00022801"/>
    </source>
</evidence>
<evidence type="ECO:0000256" key="3">
    <source>
        <dbReference type="ARBA" id="ARBA00022806"/>
    </source>
</evidence>
<dbReference type="EMBL" id="JACNJH010000207">
    <property type="protein sequence ID" value="MBC8362654.1"/>
    <property type="molecule type" value="Genomic_DNA"/>
</dbReference>
<dbReference type="CDD" id="cd18011">
    <property type="entry name" value="DEXDc_RapA"/>
    <property type="match status" value="1"/>
</dbReference>
<dbReference type="InterPro" id="IPR027417">
    <property type="entry name" value="P-loop_NTPase"/>
</dbReference>
<dbReference type="InterPro" id="IPR000330">
    <property type="entry name" value="SNF2_N"/>
</dbReference>
<dbReference type="SMART" id="SM00490">
    <property type="entry name" value="HELICc"/>
    <property type="match status" value="1"/>
</dbReference>
<dbReference type="PROSITE" id="PS51194">
    <property type="entry name" value="HELICASE_CTER"/>
    <property type="match status" value="1"/>
</dbReference>
<dbReference type="InterPro" id="IPR001650">
    <property type="entry name" value="Helicase_C-like"/>
</dbReference>
<feature type="domain" description="Helicase ATP-binding" evidence="8">
    <location>
        <begin position="269"/>
        <end position="429"/>
    </location>
</feature>
<dbReference type="PROSITE" id="PS51192">
    <property type="entry name" value="HELICASE_ATP_BIND_1"/>
    <property type="match status" value="1"/>
</dbReference>
<keyword evidence="3 10" id="KW-0347">Helicase</keyword>
<dbReference type="SMART" id="SM00487">
    <property type="entry name" value="DEXDc"/>
    <property type="match status" value="1"/>
</dbReference>
<organism evidence="10 11">
    <name type="scientific">Candidatus Desulfatibia profunda</name>
    <dbReference type="NCBI Taxonomy" id="2841695"/>
    <lineage>
        <taxon>Bacteria</taxon>
        <taxon>Pseudomonadati</taxon>
        <taxon>Thermodesulfobacteriota</taxon>
        <taxon>Desulfobacteria</taxon>
        <taxon>Desulfobacterales</taxon>
        <taxon>Desulfobacterales incertae sedis</taxon>
        <taxon>Candidatus Desulfatibia</taxon>
    </lineage>
</organism>
<evidence type="ECO:0000256" key="6">
    <source>
        <dbReference type="SAM" id="Coils"/>
    </source>
</evidence>
<evidence type="ECO:0000313" key="11">
    <source>
        <dbReference type="Proteomes" id="UP000603434"/>
    </source>
</evidence>
<dbReference type="InterPro" id="IPR057342">
    <property type="entry name" value="DEXDc_RapA"/>
</dbReference>
<evidence type="ECO:0000313" key="10">
    <source>
        <dbReference type="EMBL" id="MBC8362654.1"/>
    </source>
</evidence>
<evidence type="ECO:0000259" key="9">
    <source>
        <dbReference type="PROSITE" id="PS51194"/>
    </source>
</evidence>
<name>A0A8J6NPX7_9BACT</name>
<dbReference type="Pfam" id="PF00271">
    <property type="entry name" value="Helicase_C"/>
    <property type="match status" value="1"/>
</dbReference>
<dbReference type="InterPro" id="IPR038718">
    <property type="entry name" value="SNF2-like_sf"/>
</dbReference>
<feature type="repeat" description="TPR" evidence="5">
    <location>
        <begin position="33"/>
        <end position="66"/>
    </location>
</feature>
<gene>
    <name evidence="10" type="ORF">H8E23_14810</name>
</gene>
<keyword evidence="5" id="KW-0802">TPR repeat</keyword>
<protein>
    <submittedName>
        <fullName evidence="10">DEAD/DEAH box helicase</fullName>
    </submittedName>
</protein>
<sequence length="777" mass="89647">MAKLKSKKRQTKRKAKLKERRNKLVVNIQKEKADYFFSAALWYWNQMDHEKALTLVMKALRYDPDNPDMLAAMADLGHEMDRPDFMGKGLLRLYNIGKIEDERLIILCEFLAKDKQYEQALEVAEQVLGLLPEMKIRNKRKIRSSMVNLQQYCRAQLEFLKKPAGTRPAMSLKPSLTETVEPVNPVPQSEPFKKPADRAPLPQIPISIEVDAASFTEPLCRGHFTSYENYNLALEGYQIRFKESFENLICLANLQGVRSLWYQEETARKVLKRFRGRTLLSDEVGLGKTIEASIVLKEYIQRGMVKSALILTPTSLVSQWKEELRTKFGLDFPSTDDPDCRTKGDRFWQEPFILASINLAKSTKNFSHVTAREYDMVIVDEAHHLKNRSTLNWKLVNTLKKRFLLLLTATPVENNLMELYNLITLLKPGQLKTASEFRKEFMTRGDPTDPQNRSRLKALLGEVMIRNTRALAKIGLPPRFAHTIRVDPSRSEKELYERITGLVQDINATDGTGHKLLLKHLLAEAGSSPQAVNLTLSRILGNKDLPLHHQKEIQVINNLCRSMDDTRKNRVLLKLLGSSFEKKIIFVKYMGTLDHLSDFLSWNKIPHALFHGRLDNRSKDEQIKKFAEEANVLLTTEIGGEGRNLQFCHQMINYDLPWNPMKIEQRIGRIHRIGQEKEVTVYNLCAAGSAEDYILEVLDKKINMFEMVIGEIDMILGRIQGEKEFSDMVYDIWIQSVSDTERKKRFDQLATRLKQNKTGYEKTKALDEKLFGENYEI</sequence>
<feature type="coiled-coil region" evidence="6">
    <location>
        <begin position="1"/>
        <end position="34"/>
    </location>
</feature>
<reference evidence="10 11" key="1">
    <citation type="submission" date="2020-08" db="EMBL/GenBank/DDBJ databases">
        <title>Bridging the membrane lipid divide: bacteria of the FCB group superphylum have the potential to synthesize archaeal ether lipids.</title>
        <authorList>
            <person name="Villanueva L."/>
            <person name="Von Meijenfeldt F.A.B."/>
            <person name="Westbye A.B."/>
            <person name="Yadav S."/>
            <person name="Hopmans E.C."/>
            <person name="Dutilh B.E."/>
            <person name="Sinninghe Damste J.S."/>
        </authorList>
    </citation>
    <scope>NUCLEOTIDE SEQUENCE [LARGE SCALE GENOMIC DNA]</scope>
    <source>
        <strain evidence="10">NIOZ-UU30</strain>
    </source>
</reference>
<evidence type="ECO:0000256" key="4">
    <source>
        <dbReference type="ARBA" id="ARBA00022840"/>
    </source>
</evidence>